<name>A0A1D2VGD7_9ASCO</name>
<dbReference type="InterPro" id="IPR008928">
    <property type="entry name" value="6-hairpin_glycosidase_sf"/>
</dbReference>
<keyword evidence="17" id="KW-1185">Reference proteome</keyword>
<dbReference type="InterPro" id="IPR031335">
    <property type="entry name" value="Glyco_hydro_63_C"/>
</dbReference>
<organism evidence="16 17">
    <name type="scientific">Ascoidea rubescens DSM 1968</name>
    <dbReference type="NCBI Taxonomy" id="1344418"/>
    <lineage>
        <taxon>Eukaryota</taxon>
        <taxon>Fungi</taxon>
        <taxon>Dikarya</taxon>
        <taxon>Ascomycota</taxon>
        <taxon>Saccharomycotina</taxon>
        <taxon>Saccharomycetes</taxon>
        <taxon>Ascoideaceae</taxon>
        <taxon>Ascoidea</taxon>
    </lineage>
</organism>
<evidence type="ECO:0000256" key="5">
    <source>
        <dbReference type="ARBA" id="ARBA00022824"/>
    </source>
</evidence>
<dbReference type="InParanoid" id="A0A1D2VGD7"/>
<keyword evidence="4 12" id="KW-0378">Hydrolase</keyword>
<sequence>TFNLTESYNLIKDESLKWNPYRPNCYIGFRANIPHSIILGVMWFNADSIQGFQNIRNFVSMDDKIKKFSWLKFNPRSGGRQIIKDDLLKIDIIVDFIKNKKNLNNWGLKITGVSTSPLHQNSKISIITYIGLESETFDEDRIYKKQIEFDPDDSNTYDMEENPDYLTLSDTKTDINGFEGSIKLNGFTKDFGKFDIEITDYAQMNKHPDFDMTRVTLEERRIYESLGLDSKKNHHLEIVVPNENVWRAKDIFLTMLQESIRDLSEKYRTAINLQSLPACNGLILRDLYDYRGNLHFIQKIYEGDFEYEILFNQRNNDSRITSKNINIKITENLISFDEKFNQKFKLQAPFNKPKYSNFAKEIISSLMGGLSYFHGSQIVDRVTEIDEENFSEVELTNGKLEGPYELLTLVPTRSFFPRGFYWDEGFHLISLIDFDFDLTLEILKSWFNLIDDDGWIAREQILGPESRNFVPKKFQTQNAKIGNPPTLMLLFSEILEKLHELKPHELKGNYSGSINEEITDKQSTDLHLTHPRLLVDYARSIYPKLKKHYYWFRKTQKGETEELEREYPSSEEAYRWVGRTELHCLPSGLDDYPRCENADSTELNIDLMSWVGVMSKAMKEIARLLNYEDDYKKFDENERRIVKNIEEVFWSEESKCYCDIHMNLDDEDELVCHKGYISLFPFLLKLIPVDESTESEKHILSIIKLISDEDELFSEFGIRSLSQKDEYFRTGEDYWRGSIWVNINYLILESVKYYVEKSENSEIKRLGAKLYGELRVNLAMNIYNEWVRTGFVWESYFENDGKGKGANGFTGWSSLVVNIMKMPEEIN</sequence>
<evidence type="ECO:0000259" key="14">
    <source>
        <dbReference type="Pfam" id="PF03200"/>
    </source>
</evidence>
<keyword evidence="6" id="KW-0735">Signal-anchor</keyword>
<dbReference type="Gene3D" id="1.50.10.10">
    <property type="match status" value="1"/>
</dbReference>
<dbReference type="AlphaFoldDB" id="A0A1D2VGD7"/>
<keyword evidence="7" id="KW-1133">Transmembrane helix</keyword>
<dbReference type="Gene3D" id="2.70.98.110">
    <property type="entry name" value="Glycosyl hydrolase family 63, N-terminal domain"/>
    <property type="match status" value="1"/>
</dbReference>
<dbReference type="PANTHER" id="PTHR10412:SF11">
    <property type="entry name" value="MANNOSYL-OLIGOSACCHARIDE GLUCOSIDASE"/>
    <property type="match status" value="1"/>
</dbReference>
<evidence type="ECO:0000256" key="13">
    <source>
        <dbReference type="RuleBase" id="RU369107"/>
    </source>
</evidence>
<dbReference type="EMBL" id="KV454482">
    <property type="protein sequence ID" value="ODV60563.1"/>
    <property type="molecule type" value="Genomic_DNA"/>
</dbReference>
<dbReference type="GO" id="GO:0006491">
    <property type="term" value="P:N-glycan processing"/>
    <property type="evidence" value="ECO:0007669"/>
    <property type="project" value="EnsemblFungi"/>
</dbReference>
<keyword evidence="8" id="KW-0472">Membrane</keyword>
<keyword evidence="3" id="KW-0812">Transmembrane</keyword>
<dbReference type="GO" id="GO:0009311">
    <property type="term" value="P:oligosaccharide metabolic process"/>
    <property type="evidence" value="ECO:0007669"/>
    <property type="project" value="UniProtKB-UniRule"/>
</dbReference>
<dbReference type="STRING" id="1344418.A0A1D2VGD7"/>
<dbReference type="InterPro" id="IPR004888">
    <property type="entry name" value="Glycoside_hydrolase_63"/>
</dbReference>
<dbReference type="GO" id="GO:0070880">
    <property type="term" value="P:fungal-type cell wall beta-glucan biosynthetic process"/>
    <property type="evidence" value="ECO:0007669"/>
    <property type="project" value="EnsemblFungi"/>
</dbReference>
<dbReference type="GO" id="GO:0006488">
    <property type="term" value="P:dolichol-linked oligosaccharide biosynthetic process"/>
    <property type="evidence" value="ECO:0007669"/>
    <property type="project" value="EnsemblFungi"/>
</dbReference>
<dbReference type="GO" id="GO:0004573">
    <property type="term" value="F:Glc3Man9GlcNAc2 oligosaccharide glucosidase activity"/>
    <property type="evidence" value="ECO:0007669"/>
    <property type="project" value="UniProtKB-UniRule"/>
</dbReference>
<dbReference type="SUPFAM" id="SSF48208">
    <property type="entry name" value="Six-hairpin glycosidases"/>
    <property type="match status" value="1"/>
</dbReference>
<feature type="domain" description="Glycosyl hydrolase family 63 N-terminal" evidence="15">
    <location>
        <begin position="15"/>
        <end position="270"/>
    </location>
</feature>
<dbReference type="InterPro" id="IPR031631">
    <property type="entry name" value="Glyco_hydro_63N"/>
</dbReference>
<feature type="non-terminal residue" evidence="16">
    <location>
        <position position="827"/>
    </location>
</feature>
<keyword evidence="9 13" id="KW-0325">Glycoprotein</keyword>
<reference evidence="17" key="1">
    <citation type="submission" date="2016-05" db="EMBL/GenBank/DDBJ databases">
        <title>Comparative genomics of biotechnologically important yeasts.</title>
        <authorList>
            <consortium name="DOE Joint Genome Institute"/>
            <person name="Riley R."/>
            <person name="Haridas S."/>
            <person name="Wolfe K.H."/>
            <person name="Lopes M.R."/>
            <person name="Hittinger C.T."/>
            <person name="Goker M."/>
            <person name="Salamov A."/>
            <person name="Wisecaver J."/>
            <person name="Long T.M."/>
            <person name="Aerts A.L."/>
            <person name="Barry K."/>
            <person name="Choi C."/>
            <person name="Clum A."/>
            <person name="Coughlan A.Y."/>
            <person name="Deshpande S."/>
            <person name="Douglass A.P."/>
            <person name="Hanson S.J."/>
            <person name="Klenk H.-P."/>
            <person name="Labutti K."/>
            <person name="Lapidus A."/>
            <person name="Lindquist E."/>
            <person name="Lipzen A."/>
            <person name="Meier-Kolthoff J.P."/>
            <person name="Ohm R.A."/>
            <person name="Otillar R.P."/>
            <person name="Pangilinan J."/>
            <person name="Peng Y."/>
            <person name="Rokas A."/>
            <person name="Rosa C.A."/>
            <person name="Scheuner C."/>
            <person name="Sibirny A.A."/>
            <person name="Slot J.C."/>
            <person name="Stielow J.B."/>
            <person name="Sun H."/>
            <person name="Kurtzman C.P."/>
            <person name="Blackwell M."/>
            <person name="Grigoriev I.V."/>
            <person name="Jeffries T.W."/>
        </authorList>
    </citation>
    <scope>NUCLEOTIDE SEQUENCE [LARGE SCALE GENOMIC DNA]</scope>
    <source>
        <strain evidence="17">DSM 1968</strain>
    </source>
</reference>
<comment type="catalytic activity">
    <reaction evidence="12">
        <text>N(4)-(alpha-D-Glc-(1-&gt;2)-alpha-D-Glc-(1-&gt;3)-alpha-D-Glc-(1-&gt;3)-alpha-D-Man-(1-&gt;2)-alpha-D-Man-(1-&gt;2)-alpha-D-Man-(1-&gt;3)-[alpha-D-Man-(1-&gt;2)-alpha-D-Man-(1-&gt;3)-[alpha-D-Man-(1-&gt;2)-alpha-D-Man-(1-&gt;6)]-alpha-D-Man-(1-&gt;6)]-beta-D-Man-(1-&gt;4)-beta-D-GlcNAc-(1-&gt;4)-beta-D-GlcNAc)-L-asparaginyl-[protein] + H2O = N(4)-(alpha-D-Glc-(1-&gt;3)-alpha-D-Glc-(1-&gt;3)-alpha-D-Man-(1-&gt;2)-alpha-D-Man-(1-&gt;2)-alpha-D-Man-(1-&gt;3)-[alpha-D-Man-(1-&gt;2)-alpha-D-Man-(1-&gt;3)-[alpha-D-Man-(1-&gt;2)-alpha-D-Man-(1-&gt;6)]-alpha-D-Man-(1-&gt;6)]-beta-D-Man-(1-&gt;4)-beta-D-GlcNAc-(1-&gt;4)-beta-D-GlcNAc)-L-asparaginyl-[protein] + beta-D-glucose</text>
        <dbReference type="Rhea" id="RHEA:55988"/>
        <dbReference type="Rhea" id="RHEA-COMP:12806"/>
        <dbReference type="Rhea" id="RHEA-COMP:14355"/>
        <dbReference type="ChEBI" id="CHEBI:15377"/>
        <dbReference type="ChEBI" id="CHEBI:15903"/>
        <dbReference type="ChEBI" id="CHEBI:59082"/>
        <dbReference type="ChEBI" id="CHEBI:132537"/>
        <dbReference type="EC" id="3.2.1.106"/>
    </reaction>
</comment>
<feature type="domain" description="Glycosyl hydrolase family 63 C-terminal" evidence="14">
    <location>
        <begin position="321"/>
        <end position="821"/>
    </location>
</feature>
<dbReference type="Pfam" id="PF16923">
    <property type="entry name" value="Glyco_hydro_63N"/>
    <property type="match status" value="1"/>
</dbReference>
<evidence type="ECO:0000256" key="4">
    <source>
        <dbReference type="ARBA" id="ARBA00022801"/>
    </source>
</evidence>
<evidence type="ECO:0000256" key="7">
    <source>
        <dbReference type="ARBA" id="ARBA00022989"/>
    </source>
</evidence>
<dbReference type="InterPro" id="IPR012341">
    <property type="entry name" value="6hp_glycosidase-like_sf"/>
</dbReference>
<accession>A0A1D2VGD7</accession>
<evidence type="ECO:0000256" key="8">
    <source>
        <dbReference type="ARBA" id="ARBA00023136"/>
    </source>
</evidence>
<dbReference type="OrthoDB" id="410058at2759"/>
<dbReference type="GeneID" id="30963082"/>
<evidence type="ECO:0000256" key="12">
    <source>
        <dbReference type="RuleBase" id="RU368089"/>
    </source>
</evidence>
<comment type="subcellular location">
    <subcellularLocation>
        <location evidence="1 12">Endoplasmic reticulum membrane</location>
        <topology evidence="1 12">Single-pass type II membrane protein</topology>
    </subcellularLocation>
</comment>
<comment type="pathway">
    <text evidence="13">Glycan metabolism; N-glycan degradation.</text>
</comment>
<evidence type="ECO:0000256" key="1">
    <source>
        <dbReference type="ARBA" id="ARBA00004648"/>
    </source>
</evidence>
<evidence type="ECO:0000256" key="11">
    <source>
        <dbReference type="ARBA" id="ARBA00038888"/>
    </source>
</evidence>
<dbReference type="PANTHER" id="PTHR10412">
    <property type="entry name" value="MANNOSYL-OLIGOSACCHARIDE GLUCOSIDASE"/>
    <property type="match status" value="1"/>
</dbReference>
<dbReference type="FunCoup" id="A0A1D2VGD7">
    <property type="interactions" value="581"/>
</dbReference>
<keyword evidence="5 12" id="KW-0256">Endoplasmic reticulum</keyword>
<dbReference type="Pfam" id="PF03200">
    <property type="entry name" value="Glyco_hydro_63"/>
    <property type="match status" value="1"/>
</dbReference>
<evidence type="ECO:0000259" key="15">
    <source>
        <dbReference type="Pfam" id="PF16923"/>
    </source>
</evidence>
<comment type="function">
    <text evidence="12">Cleaves the distal alpha 1,2-linked glucose residue from the Glc(3)Man(9)GlcNAc(2) oligosaccharide precursor.</text>
</comment>
<evidence type="ECO:0000256" key="3">
    <source>
        <dbReference type="ARBA" id="ARBA00022692"/>
    </source>
</evidence>
<evidence type="ECO:0000256" key="9">
    <source>
        <dbReference type="ARBA" id="ARBA00023180"/>
    </source>
</evidence>
<dbReference type="EC" id="3.2.1.106" evidence="11 12"/>
<keyword evidence="10 12" id="KW-0326">Glycosidase</keyword>
<protein>
    <recommendedName>
        <fullName evidence="11 12">Mannosyl-oligosaccharide glucosidase</fullName>
        <ecNumber evidence="11 12">3.2.1.106</ecNumber>
    </recommendedName>
    <alternativeName>
        <fullName evidence="13">Glucosidase I</fullName>
    </alternativeName>
</protein>
<gene>
    <name evidence="16" type="ORF">ASCRUDRAFT_16782</name>
</gene>
<evidence type="ECO:0000256" key="10">
    <source>
        <dbReference type="ARBA" id="ARBA00023295"/>
    </source>
</evidence>
<proteinExistence type="inferred from homology"/>
<dbReference type="InterPro" id="IPR038518">
    <property type="entry name" value="Glyco_hydro_63N_sf"/>
</dbReference>
<dbReference type="GO" id="GO:0098553">
    <property type="term" value="C:lumenal side of endoplasmic reticulum membrane"/>
    <property type="evidence" value="ECO:0007669"/>
    <property type="project" value="EnsemblFungi"/>
</dbReference>
<dbReference type="RefSeq" id="XP_020046870.1">
    <property type="nucleotide sequence ID" value="XM_020189446.2"/>
</dbReference>
<dbReference type="Proteomes" id="UP000095038">
    <property type="component" value="Unassembled WGS sequence"/>
</dbReference>
<evidence type="ECO:0000313" key="16">
    <source>
        <dbReference type="EMBL" id="ODV60563.1"/>
    </source>
</evidence>
<comment type="similarity">
    <text evidence="2 12">Belongs to the glycosyl hydrolase 63 family.</text>
</comment>
<feature type="non-terminal residue" evidence="16">
    <location>
        <position position="1"/>
    </location>
</feature>
<evidence type="ECO:0000256" key="2">
    <source>
        <dbReference type="ARBA" id="ARBA00010833"/>
    </source>
</evidence>
<evidence type="ECO:0000313" key="17">
    <source>
        <dbReference type="Proteomes" id="UP000095038"/>
    </source>
</evidence>
<evidence type="ECO:0000256" key="6">
    <source>
        <dbReference type="ARBA" id="ARBA00022968"/>
    </source>
</evidence>